<name>A0A327KUT6_9BRAD</name>
<dbReference type="PANTHER" id="PTHR34846:SF11">
    <property type="entry name" value="4-CARBOXYMUCONOLACTONE DECARBOXYLASE FAMILY PROTEIN (AFU_ORTHOLOGUE AFUA_6G11590)"/>
    <property type="match status" value="1"/>
</dbReference>
<dbReference type="InterPro" id="IPR029032">
    <property type="entry name" value="AhpD-like"/>
</dbReference>
<dbReference type="RefSeq" id="WP_111420921.1">
    <property type="nucleotide sequence ID" value="NZ_NPEX01000174.1"/>
</dbReference>
<dbReference type="SUPFAM" id="SSF69118">
    <property type="entry name" value="AhpD-like"/>
    <property type="match status" value="1"/>
</dbReference>
<feature type="domain" description="Carboxymuconolactone decarboxylase-like" evidence="1">
    <location>
        <begin position="42"/>
        <end position="124"/>
    </location>
</feature>
<organism evidence="2 3">
    <name type="scientific">Rhodoplanes roseus</name>
    <dbReference type="NCBI Taxonomy" id="29409"/>
    <lineage>
        <taxon>Bacteria</taxon>
        <taxon>Pseudomonadati</taxon>
        <taxon>Pseudomonadota</taxon>
        <taxon>Alphaproteobacteria</taxon>
        <taxon>Hyphomicrobiales</taxon>
        <taxon>Nitrobacteraceae</taxon>
        <taxon>Rhodoplanes</taxon>
    </lineage>
</organism>
<evidence type="ECO:0000313" key="3">
    <source>
        <dbReference type="Proteomes" id="UP000249130"/>
    </source>
</evidence>
<accession>A0A327KUT6</accession>
<proteinExistence type="predicted"/>
<dbReference type="InterPro" id="IPR003779">
    <property type="entry name" value="CMD-like"/>
</dbReference>
<dbReference type="GO" id="GO:0051920">
    <property type="term" value="F:peroxiredoxin activity"/>
    <property type="evidence" value="ECO:0007669"/>
    <property type="project" value="InterPro"/>
</dbReference>
<evidence type="ECO:0000313" key="2">
    <source>
        <dbReference type="EMBL" id="RAI41836.1"/>
    </source>
</evidence>
<dbReference type="Gene3D" id="1.20.1290.10">
    <property type="entry name" value="AhpD-like"/>
    <property type="match status" value="1"/>
</dbReference>
<evidence type="ECO:0000259" key="1">
    <source>
        <dbReference type="Pfam" id="PF02627"/>
    </source>
</evidence>
<sequence length="200" mass="21989">MPRIPLPEPDEMTEEQRAVHASVVTGKRGKMIGPLRAVIHSPELARRWSALGELLRYDTCLPPRLNELAIIVVGRRYTSQVEWWAHSAAAAKAGLAPEIIEAIRRGEAPIFADPDEADVYEFARQLVQAGQVEDTVYEAVVRRFDARGVVELTGVVGYYTMVSMTLNVHAIPLPDGIDAPIAPLPQSDGLITPLPPARRI</sequence>
<dbReference type="EMBL" id="NPEX01000174">
    <property type="protein sequence ID" value="RAI41836.1"/>
    <property type="molecule type" value="Genomic_DNA"/>
</dbReference>
<keyword evidence="3" id="KW-1185">Reference proteome</keyword>
<dbReference type="OrthoDB" id="9129225at2"/>
<dbReference type="AlphaFoldDB" id="A0A327KUT6"/>
<reference evidence="2 3" key="1">
    <citation type="submission" date="2017-07" db="EMBL/GenBank/DDBJ databases">
        <title>Draft Genome Sequences of Select Purple Nonsulfur Bacteria.</title>
        <authorList>
            <person name="Lasarre B."/>
            <person name="Mckinlay J.B."/>
        </authorList>
    </citation>
    <scope>NUCLEOTIDE SEQUENCE [LARGE SCALE GENOMIC DNA]</scope>
    <source>
        <strain evidence="2 3">DSM 5909</strain>
    </source>
</reference>
<gene>
    <name evidence="2" type="ORF">CH341_20825</name>
</gene>
<dbReference type="Proteomes" id="UP000249130">
    <property type="component" value="Unassembled WGS sequence"/>
</dbReference>
<protein>
    <submittedName>
        <fullName evidence="2">Carboxymuconolactone decarboxylase</fullName>
    </submittedName>
</protein>
<dbReference type="Pfam" id="PF02627">
    <property type="entry name" value="CMD"/>
    <property type="match status" value="1"/>
</dbReference>
<dbReference type="PANTHER" id="PTHR34846">
    <property type="entry name" value="4-CARBOXYMUCONOLACTONE DECARBOXYLASE FAMILY PROTEIN (AFU_ORTHOLOGUE AFUA_6G11590)"/>
    <property type="match status" value="1"/>
</dbReference>
<comment type="caution">
    <text evidence="2">The sequence shown here is derived from an EMBL/GenBank/DDBJ whole genome shotgun (WGS) entry which is preliminary data.</text>
</comment>